<dbReference type="InterPro" id="IPR022761">
    <property type="entry name" value="Fumarate_lyase_N"/>
</dbReference>
<dbReference type="GO" id="GO:0005829">
    <property type="term" value="C:cytosol"/>
    <property type="evidence" value="ECO:0007669"/>
    <property type="project" value="TreeGrafter"/>
</dbReference>
<comment type="catalytic activity">
    <reaction evidence="10">
        <text>N(6)-(1,2-dicarboxyethyl)-AMP = fumarate + AMP</text>
        <dbReference type="Rhea" id="RHEA:16853"/>
        <dbReference type="ChEBI" id="CHEBI:29806"/>
        <dbReference type="ChEBI" id="CHEBI:57567"/>
        <dbReference type="ChEBI" id="CHEBI:456215"/>
        <dbReference type="EC" id="4.3.2.2"/>
    </reaction>
    <physiologicalReaction direction="left-to-right" evidence="10">
        <dbReference type="Rhea" id="RHEA:16854"/>
    </physiologicalReaction>
</comment>
<evidence type="ECO:0000256" key="12">
    <source>
        <dbReference type="RuleBase" id="RU361172"/>
    </source>
</evidence>
<proteinExistence type="inferred from homology"/>
<dbReference type="CDD" id="cd01360">
    <property type="entry name" value="Adenylsuccinate_lyase_1"/>
    <property type="match status" value="1"/>
</dbReference>
<evidence type="ECO:0000259" key="13">
    <source>
        <dbReference type="SMART" id="SM00998"/>
    </source>
</evidence>
<evidence type="ECO:0000256" key="6">
    <source>
        <dbReference type="ARBA" id="ARBA00022755"/>
    </source>
</evidence>
<dbReference type="Pfam" id="PF10397">
    <property type="entry name" value="ADSL_C"/>
    <property type="match status" value="1"/>
</dbReference>
<accession>A0A931LQA8</accession>
<protein>
    <recommendedName>
        <fullName evidence="5 11">Adenylosuccinate lyase</fullName>
        <shortName evidence="12">ASL</shortName>
        <ecNumber evidence="4 11">4.3.2.2</ecNumber>
    </recommendedName>
    <alternativeName>
        <fullName evidence="9 12">Adenylosuccinase</fullName>
    </alternativeName>
</protein>
<dbReference type="PRINTS" id="PR00149">
    <property type="entry name" value="FUMRATELYASE"/>
</dbReference>
<dbReference type="GO" id="GO:0070626">
    <property type="term" value="F:(S)-2-(5-amino-1-(5-phospho-D-ribosyl)imidazole-4-carboxamido) succinate lyase (fumarate-forming) activity"/>
    <property type="evidence" value="ECO:0007669"/>
    <property type="project" value="TreeGrafter"/>
</dbReference>
<dbReference type="SMART" id="SM00998">
    <property type="entry name" value="ADSL_C"/>
    <property type="match status" value="1"/>
</dbReference>
<gene>
    <name evidence="14" type="primary">purB</name>
    <name evidence="14" type="ORF">HYR64_00130</name>
</gene>
<keyword evidence="7 12" id="KW-0456">Lyase</keyword>
<sequence>MIERYSTAAMVAIWSREAKYRRWQEVEIAICEAHAEAGAIPSEALAEIKNRASFTLERCDEIETETRHDLMAFVRNLAETAGPVGRFIHLGVTSSDVIDTALGLMLRDSACVLISSLDKLDREVWRLAREHAATPMIGRTHGIHAEPITFGFKAAGWHAELLRNRARLEAARDDVAVGKVSGAVGVHAITSPELEASVCTRLGLRPDPASTQIVNRDRHAGFLNALALLGAGLERIATELRNLQRTEILEVQEAFGSGQIGSSAMPHKRNPWNSETVCGLARLLRANAYAMLESVATWHERDLTNSSLERIVLPDSCHLADFMLGRLAAILSGLNVYPDRMKQNLGMMGKLVFSEHLMIALIGAGMAREEAYKVAQRNAARAWEGEDFETCVRADPDVTARLKPEALDEVFSLEHHLRNVPHTLSATGIL</sequence>
<evidence type="ECO:0000256" key="10">
    <source>
        <dbReference type="ARBA" id="ARBA00049115"/>
    </source>
</evidence>
<dbReference type="EC" id="4.3.2.2" evidence="4 11"/>
<evidence type="ECO:0000256" key="9">
    <source>
        <dbReference type="ARBA" id="ARBA00030717"/>
    </source>
</evidence>
<dbReference type="InterPro" id="IPR020557">
    <property type="entry name" value="Fumarate_lyase_CS"/>
</dbReference>
<keyword evidence="6 12" id="KW-0658">Purine biosynthesis</keyword>
<dbReference type="Pfam" id="PF00206">
    <property type="entry name" value="Lyase_1"/>
    <property type="match status" value="1"/>
</dbReference>
<comment type="caution">
    <text evidence="14">The sequence shown here is derived from an EMBL/GenBank/DDBJ whole genome shotgun (WGS) entry which is preliminary data.</text>
</comment>
<dbReference type="InterPro" id="IPR024083">
    <property type="entry name" value="Fumarase/histidase_N"/>
</dbReference>
<dbReference type="InterPro" id="IPR004769">
    <property type="entry name" value="Pur_lyase"/>
</dbReference>
<evidence type="ECO:0000256" key="8">
    <source>
        <dbReference type="ARBA" id="ARBA00024477"/>
    </source>
</evidence>
<dbReference type="PRINTS" id="PR00145">
    <property type="entry name" value="ARGSUCLYASE"/>
</dbReference>
<dbReference type="GO" id="GO:0044208">
    <property type="term" value="P:'de novo' AMP biosynthetic process"/>
    <property type="evidence" value="ECO:0007669"/>
    <property type="project" value="TreeGrafter"/>
</dbReference>
<evidence type="ECO:0000256" key="4">
    <source>
        <dbReference type="ARBA" id="ARBA00012339"/>
    </source>
</evidence>
<comment type="pathway">
    <text evidence="2 12">Purine metabolism; AMP biosynthesis via de novo pathway; AMP from IMP: step 2/2.</text>
</comment>
<evidence type="ECO:0000256" key="3">
    <source>
        <dbReference type="ARBA" id="ARBA00008273"/>
    </source>
</evidence>
<name>A0A931LQA8_FIMGI</name>
<evidence type="ECO:0000256" key="5">
    <source>
        <dbReference type="ARBA" id="ARBA00017058"/>
    </source>
</evidence>
<dbReference type="NCBIfam" id="TIGR00928">
    <property type="entry name" value="purB"/>
    <property type="match status" value="1"/>
</dbReference>
<dbReference type="Proteomes" id="UP000727962">
    <property type="component" value="Unassembled WGS sequence"/>
</dbReference>
<evidence type="ECO:0000256" key="11">
    <source>
        <dbReference type="NCBIfam" id="TIGR00928"/>
    </source>
</evidence>
<evidence type="ECO:0000256" key="2">
    <source>
        <dbReference type="ARBA" id="ARBA00004734"/>
    </source>
</evidence>
<organism evidence="14 15">
    <name type="scientific">Fimbriimonas ginsengisoli</name>
    <dbReference type="NCBI Taxonomy" id="1005039"/>
    <lineage>
        <taxon>Bacteria</taxon>
        <taxon>Bacillati</taxon>
        <taxon>Armatimonadota</taxon>
        <taxon>Fimbriimonadia</taxon>
        <taxon>Fimbriimonadales</taxon>
        <taxon>Fimbriimonadaceae</taxon>
        <taxon>Fimbriimonas</taxon>
    </lineage>
</organism>
<dbReference type="Gene3D" id="1.20.200.10">
    <property type="entry name" value="Fumarase/aspartase (Central domain)"/>
    <property type="match status" value="1"/>
</dbReference>
<dbReference type="PANTHER" id="PTHR43172">
    <property type="entry name" value="ADENYLOSUCCINATE LYASE"/>
    <property type="match status" value="1"/>
</dbReference>
<comment type="similarity">
    <text evidence="3 12">Belongs to the lyase 1 family. Adenylosuccinate lyase subfamily.</text>
</comment>
<comment type="pathway">
    <text evidence="1 12">Purine metabolism; IMP biosynthesis via de novo pathway; 5-amino-1-(5-phospho-D-ribosyl)imidazole-4-carboxamide from 5-amino-1-(5-phospho-D-ribosyl)imidazole-4-carboxylate: step 2/2.</text>
</comment>
<dbReference type="PANTHER" id="PTHR43172:SF1">
    <property type="entry name" value="ADENYLOSUCCINATE LYASE"/>
    <property type="match status" value="1"/>
</dbReference>
<dbReference type="AlphaFoldDB" id="A0A931LQA8"/>
<dbReference type="GO" id="GO:0004018">
    <property type="term" value="F:N6-(1,2-dicarboxyethyl)AMP AMP-lyase (fumarate-forming) activity"/>
    <property type="evidence" value="ECO:0007669"/>
    <property type="project" value="UniProtKB-UniRule"/>
</dbReference>
<evidence type="ECO:0000313" key="15">
    <source>
        <dbReference type="Proteomes" id="UP000727962"/>
    </source>
</evidence>
<dbReference type="InterPro" id="IPR000362">
    <property type="entry name" value="Fumarate_lyase_fam"/>
</dbReference>
<dbReference type="Gene3D" id="1.10.40.30">
    <property type="entry name" value="Fumarase/aspartase (C-terminal domain)"/>
    <property type="match status" value="1"/>
</dbReference>
<dbReference type="PROSITE" id="PS00163">
    <property type="entry name" value="FUMARATE_LYASES"/>
    <property type="match status" value="1"/>
</dbReference>
<comment type="catalytic activity">
    <reaction evidence="8">
        <text>(2S)-2-[5-amino-1-(5-phospho-beta-D-ribosyl)imidazole-4-carboxamido]succinate = 5-amino-1-(5-phospho-beta-D-ribosyl)imidazole-4-carboxamide + fumarate</text>
        <dbReference type="Rhea" id="RHEA:23920"/>
        <dbReference type="ChEBI" id="CHEBI:29806"/>
        <dbReference type="ChEBI" id="CHEBI:58443"/>
        <dbReference type="ChEBI" id="CHEBI:58475"/>
        <dbReference type="EC" id="4.3.2.2"/>
    </reaction>
    <physiologicalReaction direction="left-to-right" evidence="8">
        <dbReference type="Rhea" id="RHEA:23921"/>
    </physiologicalReaction>
</comment>
<reference evidence="14" key="1">
    <citation type="submission" date="2020-07" db="EMBL/GenBank/DDBJ databases">
        <title>Huge and variable diversity of episymbiotic CPR bacteria and DPANN archaea in groundwater ecosystems.</title>
        <authorList>
            <person name="He C.Y."/>
            <person name="Keren R."/>
            <person name="Whittaker M."/>
            <person name="Farag I.F."/>
            <person name="Doudna J."/>
            <person name="Cate J.H.D."/>
            <person name="Banfield J.F."/>
        </authorList>
    </citation>
    <scope>NUCLEOTIDE SEQUENCE</scope>
    <source>
        <strain evidence="14">NC_groundwater_17_Pr7_B-0.1um_64_12</strain>
    </source>
</reference>
<evidence type="ECO:0000256" key="7">
    <source>
        <dbReference type="ARBA" id="ARBA00023239"/>
    </source>
</evidence>
<evidence type="ECO:0000256" key="1">
    <source>
        <dbReference type="ARBA" id="ARBA00004706"/>
    </source>
</evidence>
<dbReference type="FunFam" id="1.20.200.10:FF:000008">
    <property type="entry name" value="Adenylosuccinate lyase"/>
    <property type="match status" value="1"/>
</dbReference>
<dbReference type="EMBL" id="JACOSL010000002">
    <property type="protein sequence ID" value="MBI1755498.1"/>
    <property type="molecule type" value="Genomic_DNA"/>
</dbReference>
<dbReference type="Gene3D" id="1.10.275.10">
    <property type="entry name" value="Fumarase/aspartase (N-terminal domain)"/>
    <property type="match status" value="1"/>
</dbReference>
<evidence type="ECO:0000313" key="14">
    <source>
        <dbReference type="EMBL" id="MBI1755498.1"/>
    </source>
</evidence>
<dbReference type="InterPro" id="IPR019468">
    <property type="entry name" value="AdenyloSucc_lyase_C"/>
</dbReference>
<dbReference type="SUPFAM" id="SSF48557">
    <property type="entry name" value="L-aspartase-like"/>
    <property type="match status" value="1"/>
</dbReference>
<feature type="domain" description="Adenylosuccinate lyase C-terminal" evidence="13">
    <location>
        <begin position="349"/>
        <end position="428"/>
    </location>
</feature>
<dbReference type="InterPro" id="IPR008948">
    <property type="entry name" value="L-Aspartase-like"/>
</dbReference>